<dbReference type="EMBL" id="AQPN01000111">
    <property type="protein sequence ID" value="EOR93506.1"/>
    <property type="molecule type" value="Genomic_DNA"/>
</dbReference>
<reference evidence="1 2" key="1">
    <citation type="journal article" date="2013" name="Genome Announc.">
        <title>Draft Genome Sequence of Arcticibacter svalbardensis Strain MN12-7T, a Member of the Family Sphingobacteriaceae Isolated from an Arctic Soil Sample.</title>
        <authorList>
            <person name="Shivaji S."/>
            <person name="Ara S."/>
            <person name="Prasad S."/>
            <person name="Manasa B.P."/>
            <person name="Begum Z."/>
            <person name="Singh A."/>
            <person name="Kumar Pinnaka A."/>
        </authorList>
    </citation>
    <scope>NUCLEOTIDE SEQUENCE [LARGE SCALE GENOMIC DNA]</scope>
    <source>
        <strain evidence="1 2">MN12-7</strain>
    </source>
</reference>
<proteinExistence type="predicted"/>
<comment type="caution">
    <text evidence="1">The sequence shown here is derived from an EMBL/GenBank/DDBJ whole genome shotgun (WGS) entry which is preliminary data.</text>
</comment>
<sequence length="52" mass="5933">MVKHFGKEKIHLYILGMFVEGSLSFEETFQDDGQTDMLRNWLHQGVNGCSSA</sequence>
<accession>R9GP63</accession>
<gene>
    <name evidence="1" type="ORF">ADIARSV_3328</name>
</gene>
<organism evidence="1 2">
    <name type="scientific">Arcticibacter svalbardensis MN12-7</name>
    <dbReference type="NCBI Taxonomy" id="1150600"/>
    <lineage>
        <taxon>Bacteria</taxon>
        <taxon>Pseudomonadati</taxon>
        <taxon>Bacteroidota</taxon>
        <taxon>Sphingobacteriia</taxon>
        <taxon>Sphingobacteriales</taxon>
        <taxon>Sphingobacteriaceae</taxon>
        <taxon>Arcticibacter</taxon>
    </lineage>
</organism>
<evidence type="ECO:0000313" key="1">
    <source>
        <dbReference type="EMBL" id="EOR93506.1"/>
    </source>
</evidence>
<dbReference type="AlphaFoldDB" id="R9GP63"/>
<keyword evidence="2" id="KW-1185">Reference proteome</keyword>
<protein>
    <submittedName>
        <fullName evidence="1">Uncharacterized protein</fullName>
    </submittedName>
</protein>
<dbReference type="Proteomes" id="UP000014174">
    <property type="component" value="Unassembled WGS sequence"/>
</dbReference>
<name>R9GP63_9SPHI</name>
<dbReference type="STRING" id="1150600.ADIARSV_3328"/>
<evidence type="ECO:0000313" key="2">
    <source>
        <dbReference type="Proteomes" id="UP000014174"/>
    </source>
</evidence>